<organism evidence="1 2">
    <name type="scientific">Cetraspora pellucida</name>
    <dbReference type="NCBI Taxonomy" id="1433469"/>
    <lineage>
        <taxon>Eukaryota</taxon>
        <taxon>Fungi</taxon>
        <taxon>Fungi incertae sedis</taxon>
        <taxon>Mucoromycota</taxon>
        <taxon>Glomeromycotina</taxon>
        <taxon>Glomeromycetes</taxon>
        <taxon>Diversisporales</taxon>
        <taxon>Gigasporaceae</taxon>
        <taxon>Cetraspora</taxon>
    </lineage>
</organism>
<gene>
    <name evidence="1" type="ORF">SPELUC_LOCUS12137</name>
</gene>
<evidence type="ECO:0000313" key="2">
    <source>
        <dbReference type="Proteomes" id="UP000789366"/>
    </source>
</evidence>
<proteinExistence type="predicted"/>
<comment type="caution">
    <text evidence="1">The sequence shown here is derived from an EMBL/GenBank/DDBJ whole genome shotgun (WGS) entry which is preliminary data.</text>
</comment>
<keyword evidence="2" id="KW-1185">Reference proteome</keyword>
<accession>A0ACA9PTS5</accession>
<evidence type="ECO:0000313" key="1">
    <source>
        <dbReference type="EMBL" id="CAG8716320.1"/>
    </source>
</evidence>
<feature type="non-terminal residue" evidence="1">
    <location>
        <position position="222"/>
    </location>
</feature>
<protein>
    <submittedName>
        <fullName evidence="1">16009_t:CDS:1</fullName>
    </submittedName>
</protein>
<name>A0ACA9PTS5_9GLOM</name>
<sequence length="222" mass="25515">MPSHAMVIVVIATKENFNSLIQGFAKYQIVENDFKIIHWKYFYPFNQPYTEFLAGDVVMFAGKFIVENLEQYFTVFYPCVIAPTDPDHEFQAEEIPLSVPHCMFPTLVIREPKECGDSMYFDSICYQYNSITNSRNVQMKLRIFYPTDAPHFSYLHVNNSVKTGRTFIVSGFIRCITSDFTIVELTDFDFISTNVNAVQNVQVSTSSVTSSHRSDIDLIAKD</sequence>
<dbReference type="Proteomes" id="UP000789366">
    <property type="component" value="Unassembled WGS sequence"/>
</dbReference>
<reference evidence="1" key="1">
    <citation type="submission" date="2021-06" db="EMBL/GenBank/DDBJ databases">
        <authorList>
            <person name="Kallberg Y."/>
            <person name="Tangrot J."/>
            <person name="Rosling A."/>
        </authorList>
    </citation>
    <scope>NUCLEOTIDE SEQUENCE</scope>
    <source>
        <strain evidence="1">28 12/20/2015</strain>
    </source>
</reference>
<dbReference type="EMBL" id="CAJVPW010027706">
    <property type="protein sequence ID" value="CAG8716320.1"/>
    <property type="molecule type" value="Genomic_DNA"/>
</dbReference>